<accession>A0A369WEI8</accession>
<dbReference type="AlphaFoldDB" id="A0A369WEI8"/>
<dbReference type="OrthoDB" id="7052936at2"/>
<sequence>MNKIIGQIITLTKNIFLNSPDGTQNGMEQFFVGKRNPFRFSGGMGTSWWYTQLTFKTVENLSFLITGEIDEFSSCDHETIQRVIRETLHEICVDSNIFNGDLVCFSGKDTLFECRTETNANKYGAYILDEILENVRKSISLGCVIYTAPRITGGSFSIDSEKIHVIHKKDTAKWEELIELGYCFGEWNPHTGNFIDGHKSAFSGKDYNYVFATETEGTNQGNKFSASLKFRKLFSVILALIEYEYRFKVMAKPYSMCMQIPHSKSQDKSFTQNEIGELYPYYGNNIEIKVEHISKIKKWYREEQGLAGEQRNRIEKCAHFINKGMNSSDIESYVHYFVALDALYGKIGSVSKSIEQGVSLLPDSSQWNEKIPWLFDLRNELVHGGSRYIEEWPKYMRYYRHFSAEPARDIEKLALHALSNAPPLFHESNK</sequence>
<keyword evidence="2" id="KW-1185">Reference proteome</keyword>
<protein>
    <submittedName>
        <fullName evidence="1">Uncharacterized protein</fullName>
    </submittedName>
</protein>
<reference evidence="1 2" key="1">
    <citation type="submission" date="2018-07" db="EMBL/GenBank/DDBJ databases">
        <title>Motiliproteus coralliicola sp. nov., a bacterium isolated from Coral.</title>
        <authorList>
            <person name="Wang G."/>
        </authorList>
    </citation>
    <scope>NUCLEOTIDE SEQUENCE [LARGE SCALE GENOMIC DNA]</scope>
    <source>
        <strain evidence="1 2">C34</strain>
    </source>
</reference>
<name>A0A369WEI8_9GAMM</name>
<dbReference type="RefSeq" id="WP_114696059.1">
    <property type="nucleotide sequence ID" value="NZ_QQOH01000003.1"/>
</dbReference>
<comment type="caution">
    <text evidence="1">The sequence shown here is derived from an EMBL/GenBank/DDBJ whole genome shotgun (WGS) entry which is preliminary data.</text>
</comment>
<dbReference type="Proteomes" id="UP000253769">
    <property type="component" value="Unassembled WGS sequence"/>
</dbReference>
<evidence type="ECO:0000313" key="1">
    <source>
        <dbReference type="EMBL" id="RDE19713.1"/>
    </source>
</evidence>
<gene>
    <name evidence="1" type="ORF">DV711_12600</name>
</gene>
<organism evidence="1 2">
    <name type="scientific">Motiliproteus coralliicola</name>
    <dbReference type="NCBI Taxonomy" id="2283196"/>
    <lineage>
        <taxon>Bacteria</taxon>
        <taxon>Pseudomonadati</taxon>
        <taxon>Pseudomonadota</taxon>
        <taxon>Gammaproteobacteria</taxon>
        <taxon>Oceanospirillales</taxon>
        <taxon>Oceanospirillaceae</taxon>
        <taxon>Motiliproteus</taxon>
    </lineage>
</organism>
<proteinExistence type="predicted"/>
<dbReference type="EMBL" id="QQOH01000003">
    <property type="protein sequence ID" value="RDE19713.1"/>
    <property type="molecule type" value="Genomic_DNA"/>
</dbReference>
<evidence type="ECO:0000313" key="2">
    <source>
        <dbReference type="Proteomes" id="UP000253769"/>
    </source>
</evidence>